<dbReference type="EMBL" id="MK500337">
    <property type="protein sequence ID" value="QBK86837.1"/>
    <property type="molecule type" value="Genomic_DNA"/>
</dbReference>
<evidence type="ECO:0000313" key="1">
    <source>
        <dbReference type="EMBL" id="QBK86837.1"/>
    </source>
</evidence>
<name>A0A481YVA7_9VIRU</name>
<proteinExistence type="predicted"/>
<accession>A0A481YVA7</accession>
<reference evidence="1" key="1">
    <citation type="journal article" date="2019" name="MBio">
        <title>Virus Genomes from Deep Sea Sediments Expand the Ocean Megavirome and Support Independent Origins of Viral Gigantism.</title>
        <authorList>
            <person name="Backstrom D."/>
            <person name="Yutin N."/>
            <person name="Jorgensen S.L."/>
            <person name="Dharamshi J."/>
            <person name="Homa F."/>
            <person name="Zaremba-Niedwiedzka K."/>
            <person name="Spang A."/>
            <person name="Wolf Y.I."/>
            <person name="Koonin E.V."/>
            <person name="Ettema T.J."/>
        </authorList>
    </citation>
    <scope>NUCLEOTIDE SEQUENCE</scope>
</reference>
<protein>
    <submittedName>
        <fullName evidence="1">Uncharacterized protein</fullName>
    </submittedName>
</protein>
<gene>
    <name evidence="1" type="ORF">LCMAC103_01750</name>
</gene>
<sequence>METLSALATVVAQIGDVSRSILEEGMTLLDQKDEVVDVVLETHSRFNPQDTEFCFQEAVILLLKDAEDADRDINVFAELLSSADPAEFNSIMEKAPFLAQVWFGDAFGEDGVAGLRALHDELKTQFEELTAEKITARTIKLLEVLDADQPATIEVVEG</sequence>
<organism evidence="1">
    <name type="scientific">Marseillevirus LCMAC103</name>
    <dbReference type="NCBI Taxonomy" id="2506604"/>
    <lineage>
        <taxon>Viruses</taxon>
        <taxon>Varidnaviria</taxon>
        <taxon>Bamfordvirae</taxon>
        <taxon>Nucleocytoviricota</taxon>
        <taxon>Megaviricetes</taxon>
        <taxon>Pimascovirales</taxon>
        <taxon>Pimascovirales incertae sedis</taxon>
        <taxon>Marseilleviridae</taxon>
    </lineage>
</organism>